<organism evidence="3 4">
    <name type="scientific">Bacteroides mediterraneensis</name>
    <dbReference type="NCBI Taxonomy" id="1841856"/>
    <lineage>
        <taxon>Bacteria</taxon>
        <taxon>Pseudomonadati</taxon>
        <taxon>Bacteroidota</taxon>
        <taxon>Bacteroidia</taxon>
        <taxon>Bacteroidales</taxon>
        <taxon>Bacteroidaceae</taxon>
        <taxon>Bacteroides</taxon>
    </lineage>
</organism>
<dbReference type="CDD" id="cd06985">
    <property type="entry name" value="cupin_BF4112"/>
    <property type="match status" value="1"/>
</dbReference>
<reference evidence="3 4" key="1">
    <citation type="journal article" date="2021" name="Sci. Rep.">
        <title>The distribution of antibiotic resistance genes in chicken gut microbiota commensals.</title>
        <authorList>
            <person name="Juricova H."/>
            <person name="Matiasovicova J."/>
            <person name="Kubasova T."/>
            <person name="Cejkova D."/>
            <person name="Rychlik I."/>
        </authorList>
    </citation>
    <scope>NUCLEOTIDE SEQUENCE [LARGE SCALE GENOMIC DNA]</scope>
    <source>
        <strain evidence="3 4">An801</strain>
    </source>
</reference>
<dbReference type="PANTHER" id="PTHR35848:SF6">
    <property type="entry name" value="CUPIN TYPE-2 DOMAIN-CONTAINING PROTEIN"/>
    <property type="match status" value="1"/>
</dbReference>
<dbReference type="InterPro" id="IPR013096">
    <property type="entry name" value="Cupin_2"/>
</dbReference>
<dbReference type="InterPro" id="IPR011051">
    <property type="entry name" value="RmlC_Cupin_sf"/>
</dbReference>
<protein>
    <submittedName>
        <fullName evidence="3">Cupin domain-containing protein</fullName>
    </submittedName>
</protein>
<gene>
    <name evidence="3" type="ORF">H6A31_11415</name>
</gene>
<dbReference type="InterPro" id="IPR051610">
    <property type="entry name" value="GPI/OXD"/>
</dbReference>
<dbReference type="Proteomes" id="UP000703295">
    <property type="component" value="Unassembled WGS sequence"/>
</dbReference>
<evidence type="ECO:0000259" key="2">
    <source>
        <dbReference type="Pfam" id="PF07883"/>
    </source>
</evidence>
<dbReference type="InterPro" id="IPR014710">
    <property type="entry name" value="RmlC-like_jellyroll"/>
</dbReference>
<dbReference type="Gene3D" id="2.60.120.10">
    <property type="entry name" value="Jelly Rolls"/>
    <property type="match status" value="1"/>
</dbReference>
<dbReference type="PANTHER" id="PTHR35848">
    <property type="entry name" value="OXALATE-BINDING PROTEIN"/>
    <property type="match status" value="1"/>
</dbReference>
<name>A0ABS2EX59_9BACE</name>
<dbReference type="RefSeq" id="WP_204476438.1">
    <property type="nucleotide sequence ID" value="NZ_JACJJW010000034.1"/>
</dbReference>
<proteinExistence type="predicted"/>
<keyword evidence="1" id="KW-0479">Metal-binding</keyword>
<feature type="domain" description="Cupin type-2" evidence="2">
    <location>
        <begin position="56"/>
        <end position="125"/>
    </location>
</feature>
<comment type="caution">
    <text evidence="3">The sequence shown here is derived from an EMBL/GenBank/DDBJ whole genome shotgun (WGS) entry which is preliminary data.</text>
</comment>
<dbReference type="EMBL" id="JACJJW010000034">
    <property type="protein sequence ID" value="MBM6759277.1"/>
    <property type="molecule type" value="Genomic_DNA"/>
</dbReference>
<evidence type="ECO:0000313" key="4">
    <source>
        <dbReference type="Proteomes" id="UP000703295"/>
    </source>
</evidence>
<evidence type="ECO:0000256" key="1">
    <source>
        <dbReference type="ARBA" id="ARBA00022723"/>
    </source>
</evidence>
<keyword evidence="4" id="KW-1185">Reference proteome</keyword>
<accession>A0ABS2EX59</accession>
<evidence type="ECO:0000313" key="3">
    <source>
        <dbReference type="EMBL" id="MBM6759277.1"/>
    </source>
</evidence>
<dbReference type="SUPFAM" id="SSF51182">
    <property type="entry name" value="RmlC-like cupins"/>
    <property type="match status" value="1"/>
</dbReference>
<dbReference type="Pfam" id="PF07883">
    <property type="entry name" value="Cupin_2"/>
    <property type="match status" value="1"/>
</dbReference>
<sequence>MKQIQQIATGAHFSAVSTDSFSELNEYVLPVAPGMEIQGKVFMGQALQATGAEISFQSFAPGKETGFLHTHQTHEELYIFVSGKGEFQVDGKVFPVAEGSVVRVAPEGKRSVRNNGTEPLVMICVQYKANAFTAQDATDGQILQEPVKW</sequence>